<dbReference type="SUPFAM" id="SSF52540">
    <property type="entry name" value="P-loop containing nucleoside triphosphate hydrolases"/>
    <property type="match status" value="1"/>
</dbReference>
<keyword evidence="1" id="KW-0472">Membrane</keyword>
<accession>A0A7S0IV68</accession>
<dbReference type="EMBL" id="HBER01016116">
    <property type="protein sequence ID" value="CAD8532874.1"/>
    <property type="molecule type" value="Transcribed_RNA"/>
</dbReference>
<reference evidence="3" key="1">
    <citation type="submission" date="2021-01" db="EMBL/GenBank/DDBJ databases">
        <authorList>
            <person name="Corre E."/>
            <person name="Pelletier E."/>
            <person name="Niang G."/>
            <person name="Scheremetjew M."/>
            <person name="Finn R."/>
            <person name="Kale V."/>
            <person name="Holt S."/>
            <person name="Cochrane G."/>
            <person name="Meng A."/>
            <person name="Brown T."/>
            <person name="Cohen L."/>
        </authorList>
    </citation>
    <scope>NUCLEOTIDE SEQUENCE</scope>
    <source>
        <strain evidence="3">RCC1130</strain>
    </source>
</reference>
<gene>
    <name evidence="3" type="ORF">CLEP1334_LOCUS8129</name>
</gene>
<feature type="transmembrane region" description="Helical" evidence="1">
    <location>
        <begin position="60"/>
        <end position="87"/>
    </location>
</feature>
<keyword evidence="2" id="KW-0732">Signal</keyword>
<organism evidence="3">
    <name type="scientific">Calcidiscus leptoporus</name>
    <dbReference type="NCBI Taxonomy" id="127549"/>
    <lineage>
        <taxon>Eukaryota</taxon>
        <taxon>Haptista</taxon>
        <taxon>Haptophyta</taxon>
        <taxon>Prymnesiophyceae</taxon>
        <taxon>Coccolithales</taxon>
        <taxon>Calcidiscaceae</taxon>
        <taxon>Calcidiscus</taxon>
    </lineage>
</organism>
<feature type="chain" id="PRO_5031463247" description="Signal recognition particle receptor subunit beta" evidence="2">
    <location>
        <begin position="35"/>
        <end position="230"/>
    </location>
</feature>
<dbReference type="Gene3D" id="3.40.50.300">
    <property type="entry name" value="P-loop containing nucleotide triphosphate hydrolases"/>
    <property type="match status" value="1"/>
</dbReference>
<evidence type="ECO:0000313" key="3">
    <source>
        <dbReference type="EMBL" id="CAD8532874.1"/>
    </source>
</evidence>
<proteinExistence type="predicted"/>
<keyword evidence="1" id="KW-0812">Transmembrane</keyword>
<dbReference type="AlphaFoldDB" id="A0A7S0IV68"/>
<protein>
    <recommendedName>
        <fullName evidence="4">Signal recognition particle receptor subunit beta</fullName>
    </recommendedName>
</protein>
<evidence type="ECO:0008006" key="4">
    <source>
        <dbReference type="Google" id="ProtNLM"/>
    </source>
</evidence>
<evidence type="ECO:0000256" key="1">
    <source>
        <dbReference type="SAM" id="Phobius"/>
    </source>
</evidence>
<feature type="signal peptide" evidence="2">
    <location>
        <begin position="1"/>
        <end position="34"/>
    </location>
</feature>
<sequence length="230" mass="24767">MGVRDGFPRSASQRRQRSKLTVWLLGWLLAAAAARGVQIEPDVSFRSALTSVMQHLLLRTVGRGAAAALELLARTLLLLLALLLPWAPSSRTAAIERLRSEFARQVEWLSRLGVESLQRRSASLADAAEPEDLPYVLVVGDASVGKSTLVSALSEFAASSAIQLRAQESRATPALRGGDARAAGAVGNYSEVRLGIIVWEATLDRPLASYASEYAQRLLHSVNGMYSSNT</sequence>
<dbReference type="InterPro" id="IPR027417">
    <property type="entry name" value="P-loop_NTPase"/>
</dbReference>
<name>A0A7S0IV68_9EUKA</name>
<evidence type="ECO:0000256" key="2">
    <source>
        <dbReference type="SAM" id="SignalP"/>
    </source>
</evidence>
<keyword evidence="1" id="KW-1133">Transmembrane helix</keyword>